<feature type="transmembrane region" description="Helical" evidence="1">
    <location>
        <begin position="67"/>
        <end position="82"/>
    </location>
</feature>
<gene>
    <name evidence="3" type="ORF">ENQ34_00715</name>
</gene>
<feature type="domain" description="Heparan-alpha-glucosaminide N-acetyltransferase catalytic" evidence="2">
    <location>
        <begin position="1"/>
        <end position="209"/>
    </location>
</feature>
<name>A0A7C2ICF3_9THEO</name>
<keyword evidence="1" id="KW-1133">Transmembrane helix</keyword>
<feature type="transmembrane region" description="Helical" evidence="1">
    <location>
        <begin position="151"/>
        <end position="172"/>
    </location>
</feature>
<evidence type="ECO:0000313" key="3">
    <source>
        <dbReference type="EMBL" id="HEL65193.1"/>
    </source>
</evidence>
<organism evidence="3">
    <name type="scientific">Ammonifex degensii</name>
    <dbReference type="NCBI Taxonomy" id="42838"/>
    <lineage>
        <taxon>Bacteria</taxon>
        <taxon>Bacillati</taxon>
        <taxon>Bacillota</taxon>
        <taxon>Clostridia</taxon>
        <taxon>Thermoanaerobacterales</taxon>
        <taxon>Thermoanaerobacteraceae</taxon>
        <taxon>Ammonifex</taxon>
    </lineage>
</organism>
<protein>
    <submittedName>
        <fullName evidence="3">DUF1624 domain-containing protein</fullName>
    </submittedName>
</protein>
<keyword evidence="1" id="KW-0812">Transmembrane</keyword>
<feature type="transmembrane region" description="Helical" evidence="1">
    <location>
        <begin position="113"/>
        <end position="131"/>
    </location>
</feature>
<reference evidence="3" key="1">
    <citation type="journal article" date="2020" name="mSystems">
        <title>Genome- and Community-Level Interaction Insights into Carbon Utilization and Element Cycling Functions of Hydrothermarchaeota in Hydrothermal Sediment.</title>
        <authorList>
            <person name="Zhou Z."/>
            <person name="Liu Y."/>
            <person name="Xu W."/>
            <person name="Pan J."/>
            <person name="Luo Z.H."/>
            <person name="Li M."/>
        </authorList>
    </citation>
    <scope>NUCLEOTIDE SEQUENCE [LARGE SCALE GENOMIC DNA]</scope>
    <source>
        <strain evidence="3">SpSt-300</strain>
    </source>
</reference>
<feature type="transmembrane region" description="Helical" evidence="1">
    <location>
        <begin position="88"/>
        <end position="106"/>
    </location>
</feature>
<sequence length="217" mass="24148">MMVVYHLAWDLHYFGYYPGSVTAGLWGLFQSATLINFVFLAGVSLWLSYARQGRVRFGWYANRGLKLLGWGFLITLVTGLLLKEGTVFFGVLHLIGLAAVCAYPFLRLGLANLFLGLGLIALGNCFGRVPVGFPHLLWLGLCPPGLYMVDYVPLVPWFGVVLLGVCAGFLFYPGGKRLLRLKETNNSPPVRLLAFLGRKSLFIYLIHQPVLFGLFSR</sequence>
<dbReference type="Pfam" id="PF07786">
    <property type="entry name" value="HGSNAT_cat"/>
    <property type="match status" value="1"/>
</dbReference>
<dbReference type="EMBL" id="DSMU01000045">
    <property type="protein sequence ID" value="HEL65193.1"/>
    <property type="molecule type" value="Genomic_DNA"/>
</dbReference>
<accession>A0A7C2ICF3</accession>
<proteinExistence type="predicted"/>
<feature type="transmembrane region" description="Helical" evidence="1">
    <location>
        <begin position="23"/>
        <end position="47"/>
    </location>
</feature>
<dbReference type="InterPro" id="IPR012429">
    <property type="entry name" value="HGSNAT_cat"/>
</dbReference>
<evidence type="ECO:0000259" key="2">
    <source>
        <dbReference type="Pfam" id="PF07786"/>
    </source>
</evidence>
<dbReference type="AlphaFoldDB" id="A0A7C2ICF3"/>
<comment type="caution">
    <text evidence="3">The sequence shown here is derived from an EMBL/GenBank/DDBJ whole genome shotgun (WGS) entry which is preliminary data.</text>
</comment>
<evidence type="ECO:0000256" key="1">
    <source>
        <dbReference type="SAM" id="Phobius"/>
    </source>
</evidence>
<keyword evidence="1" id="KW-0472">Membrane</keyword>